<dbReference type="InterPro" id="IPR046216">
    <property type="entry name" value="DUF6249"/>
</dbReference>
<dbReference type="RefSeq" id="WP_346753733.1">
    <property type="nucleotide sequence ID" value="NZ_JAUJEA010000008.1"/>
</dbReference>
<evidence type="ECO:0000259" key="2">
    <source>
        <dbReference type="Pfam" id="PF19762"/>
    </source>
</evidence>
<dbReference type="Proteomes" id="UP001172082">
    <property type="component" value="Unassembled WGS sequence"/>
</dbReference>
<dbReference type="Pfam" id="PF19762">
    <property type="entry name" value="DUF6249"/>
    <property type="match status" value="1"/>
</dbReference>
<evidence type="ECO:0000313" key="4">
    <source>
        <dbReference type="Proteomes" id="UP001172082"/>
    </source>
</evidence>
<feature type="transmembrane region" description="Helical" evidence="1">
    <location>
        <begin position="6"/>
        <end position="22"/>
    </location>
</feature>
<evidence type="ECO:0000313" key="3">
    <source>
        <dbReference type="EMBL" id="MDN5203710.1"/>
    </source>
</evidence>
<keyword evidence="1" id="KW-1133">Transmembrane helix</keyword>
<name>A0ABT8KSG9_9BACT</name>
<accession>A0ABT8KSG9</accession>
<feature type="transmembrane region" description="Helical" evidence="1">
    <location>
        <begin position="50"/>
        <end position="73"/>
    </location>
</feature>
<evidence type="ECO:0000256" key="1">
    <source>
        <dbReference type="SAM" id="Phobius"/>
    </source>
</evidence>
<reference evidence="3" key="1">
    <citation type="submission" date="2023-06" db="EMBL/GenBank/DDBJ databases">
        <title>Genomic of Parafulvivirga corallium.</title>
        <authorList>
            <person name="Wang G."/>
        </authorList>
    </citation>
    <scope>NUCLEOTIDE SEQUENCE</scope>
    <source>
        <strain evidence="3">BMA10</strain>
    </source>
</reference>
<feature type="transmembrane region" description="Helical" evidence="1">
    <location>
        <begin position="101"/>
        <end position="122"/>
    </location>
</feature>
<keyword evidence="1" id="KW-0812">Transmembrane</keyword>
<protein>
    <recommendedName>
        <fullName evidence="2">DUF6249 domain-containing protein</fullName>
    </recommendedName>
</protein>
<sequence>MAETLIIITILLVIFGIAYYYLTTRNKERMALIQAGASPKIFKSGTNNALYILFVLGMLAIGIAIGTGFGFILERFLISMDSRGPFFRDQNQFGNQGNREGAYVVTIFLFGGLSLITSFFMIRKWTKKNEEEFRDQ</sequence>
<feature type="domain" description="DUF6249" evidence="2">
    <location>
        <begin position="7"/>
        <end position="121"/>
    </location>
</feature>
<keyword evidence="4" id="KW-1185">Reference proteome</keyword>
<dbReference type="EMBL" id="JAUJEA010000008">
    <property type="protein sequence ID" value="MDN5203710.1"/>
    <property type="molecule type" value="Genomic_DNA"/>
</dbReference>
<gene>
    <name evidence="3" type="ORF">QQ008_20135</name>
</gene>
<keyword evidence="1" id="KW-0472">Membrane</keyword>
<comment type="caution">
    <text evidence="3">The sequence shown here is derived from an EMBL/GenBank/DDBJ whole genome shotgun (WGS) entry which is preliminary data.</text>
</comment>
<proteinExistence type="predicted"/>
<organism evidence="3 4">
    <name type="scientific">Splendidivirga corallicola</name>
    <dbReference type="NCBI Taxonomy" id="3051826"/>
    <lineage>
        <taxon>Bacteria</taxon>
        <taxon>Pseudomonadati</taxon>
        <taxon>Bacteroidota</taxon>
        <taxon>Cytophagia</taxon>
        <taxon>Cytophagales</taxon>
        <taxon>Splendidivirgaceae</taxon>
        <taxon>Splendidivirga</taxon>
    </lineage>
</organism>